<keyword evidence="2" id="KW-0808">Transferase</keyword>
<keyword evidence="2" id="KW-0456">Lyase</keyword>
<accession>A0ABV2HA44</accession>
<evidence type="ECO:0000313" key="2">
    <source>
        <dbReference type="EMBL" id="MET3587423.1"/>
    </source>
</evidence>
<gene>
    <name evidence="2" type="ORF">ABID21_003548</name>
</gene>
<keyword evidence="2" id="KW-0032">Aminotransferase</keyword>
<dbReference type="EMBL" id="JBEPLJ010000014">
    <property type="protein sequence ID" value="MET3587423.1"/>
    <property type="molecule type" value="Genomic_DNA"/>
</dbReference>
<keyword evidence="3" id="KW-1185">Reference proteome</keyword>
<evidence type="ECO:0000256" key="1">
    <source>
        <dbReference type="ARBA" id="ARBA00014472"/>
    </source>
</evidence>
<reference evidence="2 3" key="1">
    <citation type="submission" date="2024-06" db="EMBL/GenBank/DDBJ databases">
        <title>Genomic Encyclopedia of Type Strains, Phase IV (KMG-IV): sequencing the most valuable type-strain genomes for metagenomic binning, comparative biology and taxonomic classification.</title>
        <authorList>
            <person name="Goeker M."/>
        </authorList>
    </citation>
    <scope>NUCLEOTIDE SEQUENCE [LARGE SCALE GENOMIC DNA]</scope>
    <source>
        <strain evidence="2 3">DSM 105042</strain>
    </source>
</reference>
<comment type="caution">
    <text evidence="2">The sequence shown here is derived from an EMBL/GenBank/DDBJ whole genome shotgun (WGS) entry which is preliminary data.</text>
</comment>
<dbReference type="InterPro" id="IPR036038">
    <property type="entry name" value="Aminotransferase-like"/>
</dbReference>
<name>A0ABV2HA44_9HYPH</name>
<proteinExistence type="predicted"/>
<dbReference type="GO" id="GO:0016829">
    <property type="term" value="F:lyase activity"/>
    <property type="evidence" value="ECO:0007669"/>
    <property type="project" value="UniProtKB-KW"/>
</dbReference>
<sequence>MSRIADVNGRYVPHADAAIQIEDRGFQFADGVYEV</sequence>
<dbReference type="Gene3D" id="3.30.470.10">
    <property type="match status" value="1"/>
</dbReference>
<dbReference type="Proteomes" id="UP001549031">
    <property type="component" value="Unassembled WGS sequence"/>
</dbReference>
<dbReference type="GO" id="GO:0008483">
    <property type="term" value="F:transaminase activity"/>
    <property type="evidence" value="ECO:0007669"/>
    <property type="project" value="UniProtKB-KW"/>
</dbReference>
<evidence type="ECO:0000313" key="3">
    <source>
        <dbReference type="Proteomes" id="UP001549031"/>
    </source>
</evidence>
<dbReference type="SUPFAM" id="SSF56752">
    <property type="entry name" value="D-aminoacid aminotransferase-like PLP-dependent enzymes"/>
    <property type="match status" value="1"/>
</dbReference>
<organism evidence="2 3">
    <name type="scientific">Pseudorhizobium tarimense</name>
    <dbReference type="NCBI Taxonomy" id="1079109"/>
    <lineage>
        <taxon>Bacteria</taxon>
        <taxon>Pseudomonadati</taxon>
        <taxon>Pseudomonadota</taxon>
        <taxon>Alphaproteobacteria</taxon>
        <taxon>Hyphomicrobiales</taxon>
        <taxon>Rhizobiaceae</taxon>
        <taxon>Rhizobium/Agrobacterium group</taxon>
        <taxon>Pseudorhizobium</taxon>
    </lineage>
</organism>
<dbReference type="InterPro" id="IPR043131">
    <property type="entry name" value="BCAT-like_N"/>
</dbReference>
<protein>
    <recommendedName>
        <fullName evidence="1">Probable branched-chain-amino-acid aminotransferase</fullName>
    </recommendedName>
</protein>